<keyword evidence="8" id="KW-1185">Reference proteome</keyword>
<dbReference type="AlphaFoldDB" id="A0A947DIR7"/>
<feature type="transmembrane region" description="Helical" evidence="5">
    <location>
        <begin position="421"/>
        <end position="439"/>
    </location>
</feature>
<evidence type="ECO:0000259" key="6">
    <source>
        <dbReference type="Pfam" id="PF04932"/>
    </source>
</evidence>
<dbReference type="Proteomes" id="UP000717364">
    <property type="component" value="Unassembled WGS sequence"/>
</dbReference>
<comment type="subcellular location">
    <subcellularLocation>
        <location evidence="1">Membrane</location>
        <topology evidence="1">Multi-pass membrane protein</topology>
    </subcellularLocation>
</comment>
<feature type="transmembrane region" description="Helical" evidence="5">
    <location>
        <begin position="289"/>
        <end position="306"/>
    </location>
</feature>
<evidence type="ECO:0000256" key="5">
    <source>
        <dbReference type="SAM" id="Phobius"/>
    </source>
</evidence>
<sequence length="483" mass="54167">MTFKYSTLSVTSYIVVLGGVVLAALMGWGAGISFAIPLVMAIALLGLLMLGIKFEYTVLGLLCFRSAIDIFSEQQLPAIFAVGLDLLAMSYIALLLATRQKIHTNRFFWFFASWVLFQGLWVGLLPMGGLGMGTGHTMTALREWIRLFSWLMVYLLVMQLQDKVHPKTVVKGLLFSLILPLFAALLQICLPASALPTFLAPRGMAFTALENASRVNGTLGHPNTLVTFLVLFLGVLYWQMTQAKRSWPWLIPMGIVVFFIVATKALVGLVMTGILIIAVIIPRITVSKFIGATILMAMIVALFGSTEFGRERLLLFATLPFFNDDLDLSRAILLRGLTSNSFYWRLEQWTLLLDAWQQEYWLGYGLGASKFLTHFRSEPHNDYVRALVEGGVVGIISYLTFLGGIAIHLIQTCRSHLSTRVQVDLALMLLATLIAMMVGMLTENIWSHTVLFFYWFTLIALCSWDWRKPERLEHQPQGENSYV</sequence>
<organism evidence="7 8">
    <name type="scientific">Leptothoe spongobia TAU-MAC 1115</name>
    <dbReference type="NCBI Taxonomy" id="1967444"/>
    <lineage>
        <taxon>Bacteria</taxon>
        <taxon>Bacillati</taxon>
        <taxon>Cyanobacteriota</taxon>
        <taxon>Cyanophyceae</taxon>
        <taxon>Nodosilineales</taxon>
        <taxon>Cymatolegaceae</taxon>
        <taxon>Leptothoe</taxon>
        <taxon>Leptothoe spongobia</taxon>
    </lineage>
</organism>
<reference evidence="7" key="1">
    <citation type="submission" date="2020-11" db="EMBL/GenBank/DDBJ databases">
        <authorList>
            <person name="Konstantinou D."/>
            <person name="Gkelis S."/>
            <person name="Popin R."/>
            <person name="Fewer D."/>
            <person name="Sivonen K."/>
        </authorList>
    </citation>
    <scope>NUCLEOTIDE SEQUENCE</scope>
    <source>
        <strain evidence="7">TAU-MAC 1115</strain>
    </source>
</reference>
<keyword evidence="2 5" id="KW-0812">Transmembrane</keyword>
<feature type="transmembrane region" description="Helical" evidence="5">
    <location>
        <begin position="108"/>
        <end position="132"/>
    </location>
</feature>
<feature type="transmembrane region" description="Helical" evidence="5">
    <location>
        <begin position="42"/>
        <end position="64"/>
    </location>
</feature>
<reference evidence="7" key="2">
    <citation type="journal article" date="2021" name="Mar. Drugs">
        <title>Genome Reduction and Secondary Metabolism of the Marine Sponge-Associated Cyanobacterium Leptothoe.</title>
        <authorList>
            <person name="Konstantinou D."/>
            <person name="Popin R.V."/>
            <person name="Fewer D.P."/>
            <person name="Sivonen K."/>
            <person name="Gkelis S."/>
        </authorList>
    </citation>
    <scope>NUCLEOTIDE SEQUENCE</scope>
    <source>
        <strain evidence="7">TAU-MAC 1115</strain>
    </source>
</reference>
<feature type="transmembrane region" description="Helical" evidence="5">
    <location>
        <begin position="219"/>
        <end position="238"/>
    </location>
</feature>
<dbReference type="PANTHER" id="PTHR37422">
    <property type="entry name" value="TEICHURONIC ACID BIOSYNTHESIS PROTEIN TUAE"/>
    <property type="match status" value="1"/>
</dbReference>
<dbReference type="Pfam" id="PF04932">
    <property type="entry name" value="Wzy_C"/>
    <property type="match status" value="1"/>
</dbReference>
<feature type="transmembrane region" description="Helical" evidence="5">
    <location>
        <begin position="250"/>
        <end position="277"/>
    </location>
</feature>
<proteinExistence type="predicted"/>
<feature type="transmembrane region" description="Helical" evidence="5">
    <location>
        <begin position="173"/>
        <end position="199"/>
    </location>
</feature>
<dbReference type="EMBL" id="JADOES010000040">
    <property type="protein sequence ID" value="MBT9317205.1"/>
    <property type="molecule type" value="Genomic_DNA"/>
</dbReference>
<comment type="caution">
    <text evidence="7">The sequence shown here is derived from an EMBL/GenBank/DDBJ whole genome shotgun (WGS) entry which is preliminary data.</text>
</comment>
<evidence type="ECO:0000313" key="7">
    <source>
        <dbReference type="EMBL" id="MBT9317205.1"/>
    </source>
</evidence>
<evidence type="ECO:0000256" key="1">
    <source>
        <dbReference type="ARBA" id="ARBA00004141"/>
    </source>
</evidence>
<evidence type="ECO:0000313" key="8">
    <source>
        <dbReference type="Proteomes" id="UP000717364"/>
    </source>
</evidence>
<dbReference type="PANTHER" id="PTHR37422:SF23">
    <property type="entry name" value="TEICHURONIC ACID BIOSYNTHESIS PROTEIN TUAE"/>
    <property type="match status" value="1"/>
</dbReference>
<feature type="transmembrane region" description="Helical" evidence="5">
    <location>
        <begin position="12"/>
        <end position="36"/>
    </location>
</feature>
<feature type="transmembrane region" description="Helical" evidence="5">
    <location>
        <begin position="144"/>
        <end position="161"/>
    </location>
</feature>
<evidence type="ECO:0000256" key="3">
    <source>
        <dbReference type="ARBA" id="ARBA00022989"/>
    </source>
</evidence>
<feature type="domain" description="O-antigen ligase-related" evidence="6">
    <location>
        <begin position="252"/>
        <end position="399"/>
    </location>
</feature>
<feature type="transmembrane region" description="Helical" evidence="5">
    <location>
        <begin position="386"/>
        <end position="409"/>
    </location>
</feature>
<evidence type="ECO:0000256" key="2">
    <source>
        <dbReference type="ARBA" id="ARBA00022692"/>
    </source>
</evidence>
<accession>A0A947DIR7</accession>
<keyword evidence="4 5" id="KW-0472">Membrane</keyword>
<protein>
    <submittedName>
        <fullName evidence="7">O-antigen ligase family protein</fullName>
    </submittedName>
</protein>
<dbReference type="InterPro" id="IPR007016">
    <property type="entry name" value="O-antigen_ligase-rel_domated"/>
</dbReference>
<evidence type="ECO:0000256" key="4">
    <source>
        <dbReference type="ARBA" id="ARBA00023136"/>
    </source>
</evidence>
<keyword evidence="3 5" id="KW-1133">Transmembrane helix</keyword>
<keyword evidence="7" id="KW-0436">Ligase</keyword>
<feature type="transmembrane region" description="Helical" evidence="5">
    <location>
        <begin position="76"/>
        <end position="96"/>
    </location>
</feature>
<gene>
    <name evidence="7" type="ORF">IXB50_17415</name>
</gene>
<name>A0A947DIR7_9CYAN</name>
<feature type="transmembrane region" description="Helical" evidence="5">
    <location>
        <begin position="445"/>
        <end position="464"/>
    </location>
</feature>
<dbReference type="InterPro" id="IPR051533">
    <property type="entry name" value="WaaL-like"/>
</dbReference>
<dbReference type="GO" id="GO:0016874">
    <property type="term" value="F:ligase activity"/>
    <property type="evidence" value="ECO:0007669"/>
    <property type="project" value="UniProtKB-KW"/>
</dbReference>
<dbReference type="RefSeq" id="WP_215610271.1">
    <property type="nucleotide sequence ID" value="NZ_JADOES010000040.1"/>
</dbReference>
<dbReference type="GO" id="GO:0016020">
    <property type="term" value="C:membrane"/>
    <property type="evidence" value="ECO:0007669"/>
    <property type="project" value="UniProtKB-SubCell"/>
</dbReference>